<evidence type="ECO:0000256" key="3">
    <source>
        <dbReference type="PROSITE-ProRule" id="PRU00023"/>
    </source>
</evidence>
<protein>
    <submittedName>
        <fullName evidence="5">Ankyrin</fullName>
    </submittedName>
</protein>
<dbReference type="SUPFAM" id="SSF48403">
    <property type="entry name" value="Ankyrin repeat"/>
    <property type="match status" value="1"/>
</dbReference>
<feature type="compositionally biased region" description="Basic and acidic residues" evidence="4">
    <location>
        <begin position="48"/>
        <end position="62"/>
    </location>
</feature>
<dbReference type="InterPro" id="IPR002110">
    <property type="entry name" value="Ankyrin_rpt"/>
</dbReference>
<gene>
    <name evidence="5" type="ORF">MKAN_11410</name>
</gene>
<feature type="repeat" description="ANK" evidence="3">
    <location>
        <begin position="121"/>
        <end position="153"/>
    </location>
</feature>
<feature type="compositionally biased region" description="Low complexity" evidence="4">
    <location>
        <begin position="14"/>
        <end position="32"/>
    </location>
</feature>
<proteinExistence type="predicted"/>
<dbReference type="HOGENOM" id="CLU_000134_18_10_11"/>
<dbReference type="SMART" id="SM00248">
    <property type="entry name" value="ANK"/>
    <property type="match status" value="3"/>
</dbReference>
<keyword evidence="2 3" id="KW-0040">ANK repeat</keyword>
<dbReference type="PANTHER" id="PTHR24201">
    <property type="entry name" value="ANK_REP_REGION DOMAIN-CONTAINING PROTEIN"/>
    <property type="match status" value="1"/>
</dbReference>
<dbReference type="PROSITE" id="PS50297">
    <property type="entry name" value="ANK_REP_REGION"/>
    <property type="match status" value="1"/>
</dbReference>
<feature type="repeat" description="ANK" evidence="3">
    <location>
        <begin position="154"/>
        <end position="189"/>
    </location>
</feature>
<dbReference type="KEGG" id="mkn:MKAN_11410"/>
<accession>U5WRV3</accession>
<evidence type="ECO:0000313" key="6">
    <source>
        <dbReference type="Proteomes" id="UP000017786"/>
    </source>
</evidence>
<dbReference type="PROSITE" id="PS50088">
    <property type="entry name" value="ANK_REPEAT"/>
    <property type="match status" value="2"/>
</dbReference>
<evidence type="ECO:0000256" key="2">
    <source>
        <dbReference type="ARBA" id="ARBA00023043"/>
    </source>
</evidence>
<name>U5WRV3_MYCKA</name>
<dbReference type="InterPro" id="IPR050776">
    <property type="entry name" value="Ank_Repeat/CDKN_Inhibitor"/>
</dbReference>
<evidence type="ECO:0000313" key="5">
    <source>
        <dbReference type="EMBL" id="AGZ50795.1"/>
    </source>
</evidence>
<dbReference type="AlphaFoldDB" id="U5WRV3"/>
<evidence type="ECO:0000256" key="1">
    <source>
        <dbReference type="ARBA" id="ARBA00022737"/>
    </source>
</evidence>
<dbReference type="InterPro" id="IPR036770">
    <property type="entry name" value="Ankyrin_rpt-contain_sf"/>
</dbReference>
<evidence type="ECO:0000256" key="4">
    <source>
        <dbReference type="SAM" id="MobiDB-lite"/>
    </source>
</evidence>
<reference evidence="5 6" key="1">
    <citation type="submission" date="2013-10" db="EMBL/GenBank/DDBJ databases">
        <title>Genome sequence of Mycobacterium kansasii.</title>
        <authorList>
            <consortium name="McGill University Mycobacterium genome consortium"/>
            <person name="Veyrier F.J."/>
            <person name="Behr M.A."/>
        </authorList>
    </citation>
    <scope>NUCLEOTIDE SEQUENCE [LARGE SCALE GENOMIC DNA]</scope>
    <source>
        <strain evidence="5 6">ATCC 12478</strain>
    </source>
</reference>
<dbReference type="Gene3D" id="1.25.40.20">
    <property type="entry name" value="Ankyrin repeat-containing domain"/>
    <property type="match status" value="1"/>
</dbReference>
<feature type="region of interest" description="Disordered" evidence="4">
    <location>
        <begin position="1"/>
        <end position="62"/>
    </location>
</feature>
<sequence length="214" mass="23217">MSAVRNGGAFETWPSGSTGPDSSSSSTATAPGFTRSKTRQETSATHPNYRERQDDMNDRDRAGRTPLHYAVIDAPVGLDHTAALTDPELKAENHRKIVEFMLANARRLLDAGADVNAIDDEGSTPLHFATKGESDEAVRLLLDAGADVNAKNTKGETPLYNAVRNTTPAALNIMRLLRERGADPTIETTNGSTALRFVSRYGKPEEKEVFADLF</sequence>
<keyword evidence="1" id="KW-0677">Repeat</keyword>
<dbReference type="PANTHER" id="PTHR24201:SF16">
    <property type="entry name" value="ANKYRIN-1-LIKE-RELATED"/>
    <property type="match status" value="1"/>
</dbReference>
<dbReference type="eggNOG" id="COG0666">
    <property type="taxonomic scope" value="Bacteria"/>
</dbReference>
<organism evidence="5 6">
    <name type="scientific">Mycobacterium kansasii ATCC 12478</name>
    <dbReference type="NCBI Taxonomy" id="557599"/>
    <lineage>
        <taxon>Bacteria</taxon>
        <taxon>Bacillati</taxon>
        <taxon>Actinomycetota</taxon>
        <taxon>Actinomycetes</taxon>
        <taxon>Mycobacteriales</taxon>
        <taxon>Mycobacteriaceae</taxon>
        <taxon>Mycobacterium</taxon>
    </lineage>
</organism>
<dbReference type="Proteomes" id="UP000017786">
    <property type="component" value="Chromosome"/>
</dbReference>
<dbReference type="EMBL" id="CP006835">
    <property type="protein sequence ID" value="AGZ50795.1"/>
    <property type="molecule type" value="Genomic_DNA"/>
</dbReference>
<dbReference type="PRINTS" id="PR01415">
    <property type="entry name" value="ANKYRIN"/>
</dbReference>
<dbReference type="Pfam" id="PF12796">
    <property type="entry name" value="Ank_2"/>
    <property type="match status" value="1"/>
</dbReference>